<dbReference type="SUPFAM" id="SSF53335">
    <property type="entry name" value="S-adenosyl-L-methionine-dependent methyltransferases"/>
    <property type="match status" value="1"/>
</dbReference>
<dbReference type="Pfam" id="PF05050">
    <property type="entry name" value="Methyltransf_21"/>
    <property type="match status" value="1"/>
</dbReference>
<evidence type="ECO:0000259" key="1">
    <source>
        <dbReference type="Pfam" id="PF05050"/>
    </source>
</evidence>
<reference evidence="2" key="1">
    <citation type="journal article" date="2020" name="Nature">
        <title>Giant virus diversity and host interactions through global metagenomics.</title>
        <authorList>
            <person name="Schulz F."/>
            <person name="Roux S."/>
            <person name="Paez-Espino D."/>
            <person name="Jungbluth S."/>
            <person name="Walsh D.A."/>
            <person name="Denef V.J."/>
            <person name="McMahon K.D."/>
            <person name="Konstantinidis K.T."/>
            <person name="Eloe-Fadrosh E.A."/>
            <person name="Kyrpides N.C."/>
            <person name="Woyke T."/>
        </authorList>
    </citation>
    <scope>NUCLEOTIDE SEQUENCE</scope>
    <source>
        <strain evidence="2">GVMAG-M-3300023174-189</strain>
    </source>
</reference>
<evidence type="ECO:0000313" key="2">
    <source>
        <dbReference type="EMBL" id="QHT16584.1"/>
    </source>
</evidence>
<organism evidence="2">
    <name type="scientific">viral metagenome</name>
    <dbReference type="NCBI Taxonomy" id="1070528"/>
    <lineage>
        <taxon>unclassified sequences</taxon>
        <taxon>metagenomes</taxon>
        <taxon>organismal metagenomes</taxon>
    </lineage>
</organism>
<name>A0A6C0DJX3_9ZZZZ</name>
<dbReference type="InterPro" id="IPR006342">
    <property type="entry name" value="FkbM_mtfrase"/>
</dbReference>
<protein>
    <recommendedName>
        <fullName evidence="1">Methyltransferase FkbM domain-containing protein</fullName>
    </recommendedName>
</protein>
<sequence>MDPLVLTVYESPFPKIRVGRVNDGGYIIAKCPNITYSLLLSGGIDTDITFEEEFIQLYNNLQCYAFDGSIDKLPKENDRITFIKKFIGNKNNDMTTDLHDIIDTNDNIFVKMDIEGGEIPWIDSLSDTQINKFQQIVIEFHNPFGNKENEIFHKINKFHYLIHFHPNNCCGVRNHNGIVIPNIFECTYLHKKYFTTPPKLNNDSIPGPLDMKNTFNDDIYINYPPFVNIRSYTRLCIFNSLPQHYEMFAHVLDYCKYKGLQIDIYTNKDLQHGWLDYYQETYNIITWYPVSFFNPDAYDYIFLLTDDDRGFDPYWNTSSKVIITEHDGKRELPVNAYRKHQTRKFNLRNPPSDPGTWMMPVWENTLFEKYEKLTVLSVGNATNGINLNTLFTNVSDIDFILVDRDMDTSNLQENVRKYNKLDASLLIEYASKSHYILFWPTTEFSMNHKEHSASGSFTLGYSVGTPILVPESFLKPLDLKGLVGICENSPIFLEKPKDTIDFMNQRDALIERRNKVFDISLCQK</sequence>
<dbReference type="EMBL" id="MN739626">
    <property type="protein sequence ID" value="QHT16584.1"/>
    <property type="molecule type" value="Genomic_DNA"/>
</dbReference>
<dbReference type="AlphaFoldDB" id="A0A6C0DJX3"/>
<proteinExistence type="predicted"/>
<feature type="domain" description="Methyltransferase FkbM" evidence="1">
    <location>
        <begin position="40"/>
        <end position="157"/>
    </location>
</feature>
<accession>A0A6C0DJX3</accession>
<dbReference type="InterPro" id="IPR029063">
    <property type="entry name" value="SAM-dependent_MTases_sf"/>
</dbReference>